<dbReference type="OrthoDB" id="1859733at2759"/>
<dbReference type="Proteomes" id="UP000799776">
    <property type="component" value="Unassembled WGS sequence"/>
</dbReference>
<dbReference type="InterPro" id="IPR021851">
    <property type="entry name" value="DUF3455"/>
</dbReference>
<accession>A0A9P4HSN5</accession>
<keyword evidence="3" id="KW-1185">Reference proteome</keyword>
<evidence type="ECO:0008006" key="4">
    <source>
        <dbReference type="Google" id="ProtNLM"/>
    </source>
</evidence>
<protein>
    <recommendedName>
        <fullName evidence="4">Malate dehydrogenase</fullName>
    </recommendedName>
</protein>
<evidence type="ECO:0000313" key="2">
    <source>
        <dbReference type="EMBL" id="KAF2084921.1"/>
    </source>
</evidence>
<comment type="caution">
    <text evidence="2">The sequence shown here is derived from an EMBL/GenBank/DDBJ whole genome shotgun (WGS) entry which is preliminary data.</text>
</comment>
<reference evidence="2" key="1">
    <citation type="journal article" date="2020" name="Stud. Mycol.">
        <title>101 Dothideomycetes genomes: a test case for predicting lifestyles and emergence of pathogens.</title>
        <authorList>
            <person name="Haridas S."/>
            <person name="Albert R."/>
            <person name="Binder M."/>
            <person name="Bloem J."/>
            <person name="Labutti K."/>
            <person name="Salamov A."/>
            <person name="Andreopoulos B."/>
            <person name="Baker S."/>
            <person name="Barry K."/>
            <person name="Bills G."/>
            <person name="Bluhm B."/>
            <person name="Cannon C."/>
            <person name="Castanera R."/>
            <person name="Culley D."/>
            <person name="Daum C."/>
            <person name="Ezra D."/>
            <person name="Gonzalez J."/>
            <person name="Henrissat B."/>
            <person name="Kuo A."/>
            <person name="Liang C."/>
            <person name="Lipzen A."/>
            <person name="Lutzoni F."/>
            <person name="Magnuson J."/>
            <person name="Mondo S."/>
            <person name="Nolan M."/>
            <person name="Ohm R."/>
            <person name="Pangilinan J."/>
            <person name="Park H.-J."/>
            <person name="Ramirez L."/>
            <person name="Alfaro M."/>
            <person name="Sun H."/>
            <person name="Tritt A."/>
            <person name="Yoshinaga Y."/>
            <person name="Zwiers L.-H."/>
            <person name="Turgeon B."/>
            <person name="Goodwin S."/>
            <person name="Spatafora J."/>
            <person name="Crous P."/>
            <person name="Grigoriev I."/>
        </authorList>
    </citation>
    <scope>NUCLEOTIDE SEQUENCE</scope>
    <source>
        <strain evidence="2">CBS 121410</strain>
    </source>
</reference>
<evidence type="ECO:0000256" key="1">
    <source>
        <dbReference type="SAM" id="SignalP"/>
    </source>
</evidence>
<proteinExistence type="predicted"/>
<dbReference type="Pfam" id="PF11937">
    <property type="entry name" value="DUF3455"/>
    <property type="match status" value="1"/>
</dbReference>
<feature type="signal peptide" evidence="1">
    <location>
        <begin position="1"/>
        <end position="20"/>
    </location>
</feature>
<dbReference type="PANTHER" id="PTHR35567">
    <property type="entry name" value="MALATE DEHYDROGENASE (AFU_ORTHOLOGUE AFUA_2G13800)"/>
    <property type="match status" value="1"/>
</dbReference>
<sequence>MHLSPAIAFLFTVTPSCILALPTQTSSNTLVQGSQVQKRSTDELIYELSSLPRVWQQASQCDLSSVSMPLSQASSPSTLPSPSEGLVLSHVAVGRGTQNYTCSGLSPSATPKAVGALATLFNATCASVDSPDLLYTMPSVALQYDVPNAQSALQAYDILLSGHHYFTNTTTPFFNLDTSDHEYGLMAGKKTDSANAPADAIVGQNGKGYGAVAWLKISSLDEDGFAFKEVYRLNTAGGQPPSSCQNETGDFTVEYAATYWLWAAPGVDAEGKTADQEQDNSS</sequence>
<organism evidence="2 3">
    <name type="scientific">Saccharata proteae CBS 121410</name>
    <dbReference type="NCBI Taxonomy" id="1314787"/>
    <lineage>
        <taxon>Eukaryota</taxon>
        <taxon>Fungi</taxon>
        <taxon>Dikarya</taxon>
        <taxon>Ascomycota</taxon>
        <taxon>Pezizomycotina</taxon>
        <taxon>Dothideomycetes</taxon>
        <taxon>Dothideomycetes incertae sedis</taxon>
        <taxon>Botryosphaeriales</taxon>
        <taxon>Saccharataceae</taxon>
        <taxon>Saccharata</taxon>
    </lineage>
</organism>
<dbReference type="EMBL" id="ML978736">
    <property type="protein sequence ID" value="KAF2084921.1"/>
    <property type="molecule type" value="Genomic_DNA"/>
</dbReference>
<evidence type="ECO:0000313" key="3">
    <source>
        <dbReference type="Proteomes" id="UP000799776"/>
    </source>
</evidence>
<keyword evidence="1" id="KW-0732">Signal</keyword>
<name>A0A9P4HSN5_9PEZI</name>
<feature type="chain" id="PRO_5040157888" description="Malate dehydrogenase" evidence="1">
    <location>
        <begin position="21"/>
        <end position="282"/>
    </location>
</feature>
<dbReference type="PANTHER" id="PTHR35567:SF1">
    <property type="entry name" value="CONSERVED FUNGAL PROTEIN (AFU_ORTHOLOGUE AFUA_1G14230)"/>
    <property type="match status" value="1"/>
</dbReference>
<gene>
    <name evidence="2" type="ORF">K490DRAFT_75564</name>
</gene>
<dbReference type="AlphaFoldDB" id="A0A9P4HSN5"/>